<feature type="region of interest" description="Disordered" evidence="1">
    <location>
        <begin position="15"/>
        <end position="40"/>
    </location>
</feature>
<comment type="caution">
    <text evidence="2">The sequence shown here is derived from an EMBL/GenBank/DDBJ whole genome shotgun (WGS) entry which is preliminary data.</text>
</comment>
<dbReference type="AlphaFoldDB" id="A0A133KWC8"/>
<sequence>MELYKLLVETSRKGEKDSEKAKELAKSRKNPAHFEKRGINERIPCPLQKSSLYLKKR</sequence>
<accession>A0A133KWC8</accession>
<evidence type="ECO:0000313" key="2">
    <source>
        <dbReference type="EMBL" id="KWZ83832.1"/>
    </source>
</evidence>
<dbReference type="EMBL" id="LRPN01000034">
    <property type="protein sequence ID" value="KWZ83832.1"/>
    <property type="molecule type" value="Genomic_DNA"/>
</dbReference>
<dbReference type="PATRIC" id="fig|1398.22.peg.1180"/>
<gene>
    <name evidence="2" type="ORF">HMPREF3213_01168</name>
</gene>
<protein>
    <submittedName>
        <fullName evidence="2">Uncharacterized protein</fullName>
    </submittedName>
</protein>
<dbReference type="Proteomes" id="UP000070376">
    <property type="component" value="Unassembled WGS sequence"/>
</dbReference>
<name>A0A133KWC8_HEYCO</name>
<reference evidence="3" key="1">
    <citation type="submission" date="2016-01" db="EMBL/GenBank/DDBJ databases">
        <authorList>
            <person name="Mitreva M."/>
            <person name="Pepin K.H."/>
            <person name="Mihindukulasuriya K.A."/>
            <person name="Fulton R."/>
            <person name="Fronick C."/>
            <person name="O'Laughlin M."/>
            <person name="Miner T."/>
            <person name="Herter B."/>
            <person name="Rosa B.A."/>
            <person name="Cordes M."/>
            <person name="Tomlinson C."/>
            <person name="Wollam A."/>
            <person name="Palsikar V.B."/>
            <person name="Mardis E.R."/>
            <person name="Wilson R.K."/>
        </authorList>
    </citation>
    <scope>NUCLEOTIDE SEQUENCE [LARGE SCALE GENOMIC DNA]</scope>
    <source>
        <strain evidence="3">GED7749B</strain>
    </source>
</reference>
<evidence type="ECO:0000256" key="1">
    <source>
        <dbReference type="SAM" id="MobiDB-lite"/>
    </source>
</evidence>
<proteinExistence type="predicted"/>
<evidence type="ECO:0000313" key="3">
    <source>
        <dbReference type="Proteomes" id="UP000070376"/>
    </source>
</evidence>
<organism evidence="2 3">
    <name type="scientific">Heyndrickxia coagulans</name>
    <name type="common">Weizmannia coagulans</name>
    <dbReference type="NCBI Taxonomy" id="1398"/>
    <lineage>
        <taxon>Bacteria</taxon>
        <taxon>Bacillati</taxon>
        <taxon>Bacillota</taxon>
        <taxon>Bacilli</taxon>
        <taxon>Bacillales</taxon>
        <taxon>Bacillaceae</taxon>
        <taxon>Heyndrickxia</taxon>
    </lineage>
</organism>